<accession>A0A371QY16</accession>
<proteinExistence type="predicted"/>
<dbReference type="EMBL" id="NMUF01000009">
    <property type="protein sequence ID" value="RFA99151.1"/>
    <property type="molecule type" value="Genomic_DNA"/>
</dbReference>
<dbReference type="AlphaFoldDB" id="A0A371QY16"/>
<dbReference type="EMBL" id="NMUE01000021">
    <property type="protein sequence ID" value="RFA95583.1"/>
    <property type="molecule type" value="Genomic_DNA"/>
</dbReference>
<name>A0A371QY16_9CREN</name>
<evidence type="ECO:0000313" key="1">
    <source>
        <dbReference type="EMBL" id="RFA95583.1"/>
    </source>
</evidence>
<dbReference type="Proteomes" id="UP000256877">
    <property type="component" value="Unassembled WGS sequence"/>
</dbReference>
<dbReference type="Proteomes" id="UP000257123">
    <property type="component" value="Unassembled WGS sequence"/>
</dbReference>
<evidence type="ECO:0000313" key="2">
    <source>
        <dbReference type="EMBL" id="RFA99151.1"/>
    </source>
</evidence>
<evidence type="ECO:0000313" key="4">
    <source>
        <dbReference type="Proteomes" id="UP000257123"/>
    </source>
</evidence>
<reference evidence="3 4" key="1">
    <citation type="submission" date="2017-07" db="EMBL/GenBank/DDBJ databases">
        <title>Draft genome sequence of aerobic hyperthermophilic archaea, Pyrobaculum aerophilum YKB31 and YKB32.</title>
        <authorList>
            <person name="Mochizuki T."/>
            <person name="Berliner A.J."/>
            <person name="Yoshida-Takashima Y."/>
            <person name="Takaki Y."/>
            <person name="Nunoura T."/>
            <person name="Takai K."/>
        </authorList>
    </citation>
    <scope>NUCLEOTIDE SEQUENCE [LARGE SCALE GENOMIC DNA]</scope>
    <source>
        <strain evidence="1 4">YKB31</strain>
        <strain evidence="2 3">YKB32</strain>
    </source>
</reference>
<organism evidence="1 4">
    <name type="scientific">Pyrobaculum aerophilum</name>
    <dbReference type="NCBI Taxonomy" id="13773"/>
    <lineage>
        <taxon>Archaea</taxon>
        <taxon>Thermoproteota</taxon>
        <taxon>Thermoprotei</taxon>
        <taxon>Thermoproteales</taxon>
        <taxon>Thermoproteaceae</taxon>
        <taxon>Pyrobaculum</taxon>
    </lineage>
</organism>
<protein>
    <submittedName>
        <fullName evidence="1">Uncharacterized protein</fullName>
    </submittedName>
</protein>
<sequence length="64" mass="6642">MFCLAVATDITVEMREGPSVYTAIGTNIESGAEGLAGGGPWVISNTIRLIKNGSPSDAPKELFS</sequence>
<gene>
    <name evidence="1" type="ORF">CGL51_07400</name>
    <name evidence="2" type="ORF">CGL52_04700</name>
</gene>
<comment type="caution">
    <text evidence="1">The sequence shown here is derived from an EMBL/GenBank/DDBJ whole genome shotgun (WGS) entry which is preliminary data.</text>
</comment>
<evidence type="ECO:0000313" key="3">
    <source>
        <dbReference type="Proteomes" id="UP000256877"/>
    </source>
</evidence>